<evidence type="ECO:0000256" key="1">
    <source>
        <dbReference type="ARBA" id="ARBA00004123"/>
    </source>
</evidence>
<dbReference type="PANTHER" id="PTHR14453">
    <property type="entry name" value="PARP/ZINC FINGER CCCH TYPE DOMAIN CONTAINING PROTEIN"/>
    <property type="match status" value="1"/>
</dbReference>
<evidence type="ECO:0000313" key="9">
    <source>
        <dbReference type="Proteomes" id="UP001230188"/>
    </source>
</evidence>
<dbReference type="GO" id="GO:0010629">
    <property type="term" value="P:negative regulation of gene expression"/>
    <property type="evidence" value="ECO:0007669"/>
    <property type="project" value="TreeGrafter"/>
</dbReference>
<dbReference type="InterPro" id="IPR052056">
    <property type="entry name" value="Mono-ARTD/PARP"/>
</dbReference>
<keyword evidence="3 6" id="KW-0808">Transferase</keyword>
<dbReference type="GO" id="GO:0005737">
    <property type="term" value="C:cytoplasm"/>
    <property type="evidence" value="ECO:0007669"/>
    <property type="project" value="TreeGrafter"/>
</dbReference>
<evidence type="ECO:0000313" key="8">
    <source>
        <dbReference type="EMBL" id="KAJ8600713.1"/>
    </source>
</evidence>
<dbReference type="EMBL" id="JAQMWT010000480">
    <property type="protein sequence ID" value="KAJ8600713.1"/>
    <property type="molecule type" value="Genomic_DNA"/>
</dbReference>
<dbReference type="GO" id="GO:0003950">
    <property type="term" value="F:NAD+ poly-ADP-ribosyltransferase activity"/>
    <property type="evidence" value="ECO:0007669"/>
    <property type="project" value="UniProtKB-UniRule"/>
</dbReference>
<sequence length="134" mass="14996">MARHLRRRLHKIVVQQGFNRSFCRKNAAANGKGVYFAREYAYSISPTYSASDNRGIQNMFFVRVGVGNYCNGARDALTPSDSTVDNEAYPSIYVTYHDAQAYPEYLVRFKATSPPHVFACVCSQQAAGVSLNVR</sequence>
<feature type="domain" description="PARP catalytic" evidence="7">
    <location>
        <begin position="1"/>
        <end position="131"/>
    </location>
</feature>
<dbReference type="GO" id="GO:0070212">
    <property type="term" value="P:protein poly-ADP-ribosylation"/>
    <property type="evidence" value="ECO:0007669"/>
    <property type="project" value="TreeGrafter"/>
</dbReference>
<evidence type="ECO:0000256" key="3">
    <source>
        <dbReference type="ARBA" id="ARBA00022679"/>
    </source>
</evidence>
<dbReference type="SUPFAM" id="SSF56399">
    <property type="entry name" value="ADP-ribosylation"/>
    <property type="match status" value="1"/>
</dbReference>
<keyword evidence="2 6" id="KW-0328">Glycosyltransferase</keyword>
<keyword evidence="9" id="KW-1185">Reference proteome</keyword>
<keyword evidence="5" id="KW-0539">Nucleus</keyword>
<evidence type="ECO:0000259" key="7">
    <source>
        <dbReference type="PROSITE" id="PS51059"/>
    </source>
</evidence>
<dbReference type="AlphaFoldDB" id="A0AAD7UBP5"/>
<dbReference type="GO" id="GO:1990404">
    <property type="term" value="F:NAD+-protein mono-ADP-ribosyltransferase activity"/>
    <property type="evidence" value="ECO:0007669"/>
    <property type="project" value="TreeGrafter"/>
</dbReference>
<dbReference type="GO" id="GO:0003714">
    <property type="term" value="F:transcription corepressor activity"/>
    <property type="evidence" value="ECO:0007669"/>
    <property type="project" value="TreeGrafter"/>
</dbReference>
<dbReference type="Gene3D" id="3.90.228.10">
    <property type="match status" value="1"/>
</dbReference>
<evidence type="ECO:0000256" key="6">
    <source>
        <dbReference type="RuleBase" id="RU362114"/>
    </source>
</evidence>
<comment type="subcellular location">
    <subcellularLocation>
        <location evidence="1">Nucleus</location>
    </subcellularLocation>
</comment>
<keyword evidence="4 6" id="KW-0520">NAD</keyword>
<evidence type="ECO:0000256" key="4">
    <source>
        <dbReference type="ARBA" id="ARBA00023027"/>
    </source>
</evidence>
<dbReference type="InterPro" id="IPR012317">
    <property type="entry name" value="Poly(ADP-ribose)pol_cat_dom"/>
</dbReference>
<dbReference type="EC" id="2.4.2.-" evidence="6"/>
<reference evidence="8" key="1">
    <citation type="submission" date="2023-01" db="EMBL/GenBank/DDBJ databases">
        <title>Metagenome sequencing of chrysophaentin producing Chrysophaeum taylorii.</title>
        <authorList>
            <person name="Davison J."/>
            <person name="Bewley C."/>
        </authorList>
    </citation>
    <scope>NUCLEOTIDE SEQUENCE</scope>
    <source>
        <strain evidence="8">NIES-1699</strain>
    </source>
</reference>
<evidence type="ECO:0000256" key="2">
    <source>
        <dbReference type="ARBA" id="ARBA00022676"/>
    </source>
</evidence>
<comment type="caution">
    <text evidence="8">The sequence shown here is derived from an EMBL/GenBank/DDBJ whole genome shotgun (WGS) entry which is preliminary data.</text>
</comment>
<dbReference type="Proteomes" id="UP001230188">
    <property type="component" value="Unassembled WGS sequence"/>
</dbReference>
<name>A0AAD7UBP5_9STRA</name>
<dbReference type="GO" id="GO:0005634">
    <property type="term" value="C:nucleus"/>
    <property type="evidence" value="ECO:0007669"/>
    <property type="project" value="UniProtKB-SubCell"/>
</dbReference>
<dbReference type="PROSITE" id="PS51059">
    <property type="entry name" value="PARP_CATALYTIC"/>
    <property type="match status" value="1"/>
</dbReference>
<proteinExistence type="predicted"/>
<organism evidence="8 9">
    <name type="scientific">Chrysophaeum taylorii</name>
    <dbReference type="NCBI Taxonomy" id="2483200"/>
    <lineage>
        <taxon>Eukaryota</taxon>
        <taxon>Sar</taxon>
        <taxon>Stramenopiles</taxon>
        <taxon>Ochrophyta</taxon>
        <taxon>Pelagophyceae</taxon>
        <taxon>Pelagomonadales</taxon>
        <taxon>Pelagomonadaceae</taxon>
        <taxon>Chrysophaeum</taxon>
    </lineage>
</organism>
<protein>
    <recommendedName>
        <fullName evidence="6">Poly [ADP-ribose] polymerase</fullName>
        <shortName evidence="6">PARP</shortName>
        <ecNumber evidence="6">2.4.2.-</ecNumber>
    </recommendedName>
</protein>
<accession>A0AAD7UBP5</accession>
<dbReference type="PANTHER" id="PTHR14453:SF67">
    <property type="entry name" value="POLY [ADP-RIBOSE] POLYMERASE"/>
    <property type="match status" value="1"/>
</dbReference>
<evidence type="ECO:0000256" key="5">
    <source>
        <dbReference type="ARBA" id="ARBA00023242"/>
    </source>
</evidence>
<gene>
    <name evidence="8" type="ORF">CTAYLR_003923</name>
</gene>
<dbReference type="Pfam" id="PF00644">
    <property type="entry name" value="PARP"/>
    <property type="match status" value="1"/>
</dbReference>